<accession>E5SWD6</accession>
<evidence type="ECO:0000256" key="1">
    <source>
        <dbReference type="SAM" id="MobiDB-lite"/>
    </source>
</evidence>
<evidence type="ECO:0008006" key="4">
    <source>
        <dbReference type="Google" id="ProtNLM"/>
    </source>
</evidence>
<feature type="compositionally biased region" description="Basic residues" evidence="1">
    <location>
        <begin position="187"/>
        <end position="196"/>
    </location>
</feature>
<proteinExistence type="predicted"/>
<dbReference type="KEGG" id="tsp:Tsp_04879"/>
<dbReference type="AlphaFoldDB" id="E5SWD6"/>
<sequence>MTDNFFRNVGLVEKLMAPNVSIVRTSQETTNATSHKKMAVIIEITYKKIDASYYYPPCTTAERSLWKRQQTQHEVWYRQIGPAVLLQAVESSMARGITRVAADIIWTSNHSEWNAKRGFCWNTVDILQNMLWTEERNIYTLKFVQCCTFCSEVEERKVKKMLKIMQGAMLHRAHPQNLPQLPSQAKHLQRPQKSKYVHNSQRPSKG</sequence>
<organism evidence="2 3">
    <name type="scientific">Trichinella spiralis</name>
    <name type="common">Trichina worm</name>
    <dbReference type="NCBI Taxonomy" id="6334"/>
    <lineage>
        <taxon>Eukaryota</taxon>
        <taxon>Metazoa</taxon>
        <taxon>Ecdysozoa</taxon>
        <taxon>Nematoda</taxon>
        <taxon>Enoplea</taxon>
        <taxon>Dorylaimia</taxon>
        <taxon>Trichinellida</taxon>
        <taxon>Trichinellidae</taxon>
        <taxon>Trichinella</taxon>
    </lineage>
</organism>
<name>E5SWD6_TRISP</name>
<feature type="region of interest" description="Disordered" evidence="1">
    <location>
        <begin position="183"/>
        <end position="206"/>
    </location>
</feature>
<dbReference type="Proteomes" id="UP000054776">
    <property type="component" value="Unassembled WGS sequence"/>
</dbReference>
<evidence type="ECO:0000313" key="2">
    <source>
        <dbReference type="EMBL" id="KRY27658.1"/>
    </source>
</evidence>
<dbReference type="OrthoDB" id="10512198at2759"/>
<evidence type="ECO:0000313" key="3">
    <source>
        <dbReference type="Proteomes" id="UP000054776"/>
    </source>
</evidence>
<dbReference type="InParanoid" id="E5SWD6"/>
<reference evidence="2 3" key="1">
    <citation type="submission" date="2015-01" db="EMBL/GenBank/DDBJ databases">
        <title>Evolution of Trichinella species and genotypes.</title>
        <authorList>
            <person name="Korhonen P.K."/>
            <person name="Edoardo P."/>
            <person name="Giuseppe L.R."/>
            <person name="Gasser R.B."/>
        </authorList>
    </citation>
    <scope>NUCLEOTIDE SEQUENCE [LARGE SCALE GENOMIC DNA]</scope>
    <source>
        <strain evidence="2">ISS3</strain>
    </source>
</reference>
<feature type="compositionally biased region" description="Polar residues" evidence="1">
    <location>
        <begin position="197"/>
        <end position="206"/>
    </location>
</feature>
<keyword evidence="3" id="KW-1185">Reference proteome</keyword>
<dbReference type="HOGENOM" id="CLU_1333503_0_0_1"/>
<dbReference type="EMBL" id="JYDH01000240">
    <property type="protein sequence ID" value="KRY27658.1"/>
    <property type="molecule type" value="Genomic_DNA"/>
</dbReference>
<gene>
    <name evidence="2" type="ORF">T01_15532</name>
</gene>
<comment type="caution">
    <text evidence="2">The sequence shown here is derived from an EMBL/GenBank/DDBJ whole genome shotgun (WGS) entry which is preliminary data.</text>
</comment>
<protein>
    <recommendedName>
        <fullName evidence="4">PiggyBac transposable element-derived protein domain-containing protein</fullName>
    </recommendedName>
</protein>
<dbReference type="RefSeq" id="XP_003369464.1">
    <property type="nucleotide sequence ID" value="XM_003369416.1"/>
</dbReference>